<keyword evidence="2" id="KW-1185">Reference proteome</keyword>
<dbReference type="Proteomes" id="UP001168877">
    <property type="component" value="Unassembled WGS sequence"/>
</dbReference>
<proteinExistence type="predicted"/>
<dbReference type="EMBL" id="JAUESC010000003">
    <property type="protein sequence ID" value="KAK0599557.1"/>
    <property type="molecule type" value="Genomic_DNA"/>
</dbReference>
<accession>A0AA39STK5</accession>
<evidence type="ECO:0000313" key="2">
    <source>
        <dbReference type="Proteomes" id="UP001168877"/>
    </source>
</evidence>
<reference evidence="1" key="1">
    <citation type="journal article" date="2022" name="Plant J.">
        <title>Strategies of tolerance reflected in two North American maple genomes.</title>
        <authorList>
            <person name="McEvoy S.L."/>
            <person name="Sezen U.U."/>
            <person name="Trouern-Trend A."/>
            <person name="McMahon S.M."/>
            <person name="Schaberg P.G."/>
            <person name="Yang J."/>
            <person name="Wegrzyn J.L."/>
            <person name="Swenson N.G."/>
        </authorList>
    </citation>
    <scope>NUCLEOTIDE SEQUENCE</scope>
    <source>
        <strain evidence="1">NS2018</strain>
    </source>
</reference>
<evidence type="ECO:0000313" key="1">
    <source>
        <dbReference type="EMBL" id="KAK0599557.1"/>
    </source>
</evidence>
<comment type="caution">
    <text evidence="1">The sequence shown here is derived from an EMBL/GenBank/DDBJ whole genome shotgun (WGS) entry which is preliminary data.</text>
</comment>
<protein>
    <submittedName>
        <fullName evidence="1">Uncharacterized protein</fullName>
    </submittedName>
</protein>
<reference evidence="1" key="2">
    <citation type="submission" date="2023-06" db="EMBL/GenBank/DDBJ databases">
        <authorList>
            <person name="Swenson N.G."/>
            <person name="Wegrzyn J.L."/>
            <person name="Mcevoy S.L."/>
        </authorList>
    </citation>
    <scope>NUCLEOTIDE SEQUENCE</scope>
    <source>
        <strain evidence="1">NS2018</strain>
        <tissue evidence="1">Leaf</tissue>
    </source>
</reference>
<name>A0AA39STK5_ACESA</name>
<gene>
    <name evidence="1" type="ORF">LWI29_006332</name>
</gene>
<sequence length="112" mass="12333">MSVESSDHIIPWMEGLAAVAIQLARRCTAPGSRLPLLSLYDAKAVVATGEDRLWLEVQDHIIPWMEGLGSCGYSARPEIVQAPAHAYFAVVYMTAKAVVATGEDRLWLYKKC</sequence>
<dbReference type="AlphaFoldDB" id="A0AA39STK5"/>
<organism evidence="1 2">
    <name type="scientific">Acer saccharum</name>
    <name type="common">Sugar maple</name>
    <dbReference type="NCBI Taxonomy" id="4024"/>
    <lineage>
        <taxon>Eukaryota</taxon>
        <taxon>Viridiplantae</taxon>
        <taxon>Streptophyta</taxon>
        <taxon>Embryophyta</taxon>
        <taxon>Tracheophyta</taxon>
        <taxon>Spermatophyta</taxon>
        <taxon>Magnoliopsida</taxon>
        <taxon>eudicotyledons</taxon>
        <taxon>Gunneridae</taxon>
        <taxon>Pentapetalae</taxon>
        <taxon>rosids</taxon>
        <taxon>malvids</taxon>
        <taxon>Sapindales</taxon>
        <taxon>Sapindaceae</taxon>
        <taxon>Hippocastanoideae</taxon>
        <taxon>Acereae</taxon>
        <taxon>Acer</taxon>
    </lineage>
</organism>